<reference evidence="4 5" key="1">
    <citation type="submission" date="2018-05" db="EMBL/GenBank/DDBJ databases">
        <title>Integrated omic analyses show evidence that a Ca. Accumulibacter phosphatis strain performs denitrification under micro-aerobic conditions.</title>
        <authorList>
            <person name="Camejo P.Y."/>
            <person name="Katherine M.D."/>
            <person name="Daniel N.R."/>
        </authorList>
    </citation>
    <scope>NUCLEOTIDE SEQUENCE [LARGE SCALE GENOMIC DNA]</scope>
    <source>
        <strain evidence="4">UW-LDO-IC</strain>
    </source>
</reference>
<feature type="region of interest" description="Disordered" evidence="2">
    <location>
        <begin position="81"/>
        <end position="118"/>
    </location>
</feature>
<dbReference type="PANTHER" id="PTHR33678">
    <property type="entry name" value="BLL1576 PROTEIN"/>
    <property type="match status" value="1"/>
</dbReference>
<dbReference type="InterPro" id="IPR004291">
    <property type="entry name" value="Transposase_IS66_central"/>
</dbReference>
<evidence type="ECO:0000256" key="1">
    <source>
        <dbReference type="SAM" id="Coils"/>
    </source>
</evidence>
<evidence type="ECO:0000259" key="3">
    <source>
        <dbReference type="Pfam" id="PF03050"/>
    </source>
</evidence>
<accession>A0A369XGZ1</accession>
<feature type="compositionally biased region" description="Basic and acidic residues" evidence="2">
    <location>
        <begin position="81"/>
        <end position="90"/>
    </location>
</feature>
<evidence type="ECO:0000256" key="2">
    <source>
        <dbReference type="SAM" id="MobiDB-lite"/>
    </source>
</evidence>
<organism evidence="4 5">
    <name type="scientific">Candidatus Accumulibacter meliphilus</name>
    <dbReference type="NCBI Taxonomy" id="2211374"/>
    <lineage>
        <taxon>Bacteria</taxon>
        <taxon>Pseudomonadati</taxon>
        <taxon>Pseudomonadota</taxon>
        <taxon>Betaproteobacteria</taxon>
        <taxon>Candidatus Accumulibacter</taxon>
    </lineage>
</organism>
<feature type="non-terminal residue" evidence="4">
    <location>
        <position position="512"/>
    </location>
</feature>
<evidence type="ECO:0000313" key="4">
    <source>
        <dbReference type="EMBL" id="RDE48715.1"/>
    </source>
</evidence>
<dbReference type="NCBIfam" id="NF033517">
    <property type="entry name" value="transpos_IS66"/>
    <property type="match status" value="1"/>
</dbReference>
<feature type="coiled-coil region" evidence="1">
    <location>
        <begin position="49"/>
        <end position="79"/>
    </location>
</feature>
<protein>
    <submittedName>
        <fullName evidence="4">IS66 family transposase</fullName>
    </submittedName>
</protein>
<dbReference type="PANTHER" id="PTHR33678:SF2">
    <property type="match status" value="1"/>
</dbReference>
<comment type="caution">
    <text evidence="4">The sequence shown here is derived from an EMBL/GenBank/DDBJ whole genome shotgun (WGS) entry which is preliminary data.</text>
</comment>
<evidence type="ECO:0000313" key="5">
    <source>
        <dbReference type="Proteomes" id="UP000253831"/>
    </source>
</evidence>
<dbReference type="Pfam" id="PF03050">
    <property type="entry name" value="DDE_Tnp_IS66"/>
    <property type="match status" value="1"/>
</dbReference>
<gene>
    <name evidence="4" type="ORF">DVS81_20610</name>
</gene>
<dbReference type="Proteomes" id="UP000253831">
    <property type="component" value="Unassembled WGS sequence"/>
</dbReference>
<name>A0A369XGZ1_9PROT</name>
<sequence>MVPFAEVLVTLTKEQEIKLRCEANFWRSQHRQMLVRLAQSEAAHRVEMAQAAEQAAAREAALRSELEQAQGKIRDLQKRLFGRKSERSSGAEKNPATDQKSSRGRGQQPGAAGHGRNLETHLPTQIEVIEIDSPQCPDCGLGYVDFPGTEDSEVLEIEVKAYRRKICRRRYRRTCHCSDARGILTAPPPARLIPRGKYGVSIWVHLLLSKFLYGQPTHRLLQDLSDHGLTLSAGTVAGGLRALAPLFEPLEEALLGQLRSEKQWHADETRWRVFAETEGKVGHRWYFWVFHGPSVIHFVLDPSRSAAVPIRELSGSAGGVIICDRYSAYKKLARVLDHFVLAFCWAHQRRDFLELANAHPELADWALAWVEQIAQLYHLNRKRLEVRSDPVQWAERDHLLRQAITQMASQRESELANPALKMPASKVLRSMHKHWSGLTVFVDRPEVAMDNNAAERAQRTPVVARKNFYGSGSHWSGALAATMFSLLLTLRLWEINPRIWLTAYLEACAANG</sequence>
<dbReference type="InterPro" id="IPR052344">
    <property type="entry name" value="Transposase-related"/>
</dbReference>
<proteinExistence type="predicted"/>
<dbReference type="AlphaFoldDB" id="A0A369XGZ1"/>
<keyword evidence="1" id="KW-0175">Coiled coil</keyword>
<feature type="domain" description="Transposase IS66 central" evidence="3">
    <location>
        <begin position="196"/>
        <end position="477"/>
    </location>
</feature>
<dbReference type="EMBL" id="QPGA01000111">
    <property type="protein sequence ID" value="RDE48715.1"/>
    <property type="molecule type" value="Genomic_DNA"/>
</dbReference>